<keyword evidence="3" id="KW-1185">Reference proteome</keyword>
<gene>
    <name evidence="2" type="ORF">PVAP13_5NG155381</name>
</gene>
<evidence type="ECO:0000256" key="1">
    <source>
        <dbReference type="SAM" id="MobiDB-lite"/>
    </source>
</evidence>
<comment type="caution">
    <text evidence="2">The sequence shown here is derived from an EMBL/GenBank/DDBJ whole genome shotgun (WGS) entry which is preliminary data.</text>
</comment>
<sequence>MGPACHLKFYSLWQGENTRTKDDTESSKQRSESQAQLLSH</sequence>
<dbReference type="EMBL" id="CM029046">
    <property type="protein sequence ID" value="KAG2587557.1"/>
    <property type="molecule type" value="Genomic_DNA"/>
</dbReference>
<dbReference type="AlphaFoldDB" id="A0A8T0RNH7"/>
<evidence type="ECO:0000313" key="3">
    <source>
        <dbReference type="Proteomes" id="UP000823388"/>
    </source>
</evidence>
<feature type="compositionally biased region" description="Basic and acidic residues" evidence="1">
    <location>
        <begin position="18"/>
        <end position="31"/>
    </location>
</feature>
<proteinExistence type="predicted"/>
<dbReference type="Proteomes" id="UP000823388">
    <property type="component" value="Chromosome 5N"/>
</dbReference>
<name>A0A8T0RNH7_PANVG</name>
<reference evidence="2" key="1">
    <citation type="submission" date="2020-05" db="EMBL/GenBank/DDBJ databases">
        <title>WGS assembly of Panicum virgatum.</title>
        <authorList>
            <person name="Lovell J.T."/>
            <person name="Jenkins J."/>
            <person name="Shu S."/>
            <person name="Juenger T.E."/>
            <person name="Schmutz J."/>
        </authorList>
    </citation>
    <scope>NUCLEOTIDE SEQUENCE</scope>
    <source>
        <strain evidence="2">AP13</strain>
    </source>
</reference>
<protein>
    <submittedName>
        <fullName evidence="2">Uncharacterized protein</fullName>
    </submittedName>
</protein>
<evidence type="ECO:0000313" key="2">
    <source>
        <dbReference type="EMBL" id="KAG2587557.1"/>
    </source>
</evidence>
<feature type="region of interest" description="Disordered" evidence="1">
    <location>
        <begin position="16"/>
        <end position="40"/>
    </location>
</feature>
<organism evidence="2 3">
    <name type="scientific">Panicum virgatum</name>
    <name type="common">Blackwell switchgrass</name>
    <dbReference type="NCBI Taxonomy" id="38727"/>
    <lineage>
        <taxon>Eukaryota</taxon>
        <taxon>Viridiplantae</taxon>
        <taxon>Streptophyta</taxon>
        <taxon>Embryophyta</taxon>
        <taxon>Tracheophyta</taxon>
        <taxon>Spermatophyta</taxon>
        <taxon>Magnoliopsida</taxon>
        <taxon>Liliopsida</taxon>
        <taxon>Poales</taxon>
        <taxon>Poaceae</taxon>
        <taxon>PACMAD clade</taxon>
        <taxon>Panicoideae</taxon>
        <taxon>Panicodae</taxon>
        <taxon>Paniceae</taxon>
        <taxon>Panicinae</taxon>
        <taxon>Panicum</taxon>
        <taxon>Panicum sect. Hiantes</taxon>
    </lineage>
</organism>
<accession>A0A8T0RNH7</accession>